<gene>
    <name evidence="1" type="ORF">ACFO4N_07915</name>
</gene>
<proteinExistence type="predicted"/>
<name>A0ABV9GP07_9BACL</name>
<reference evidence="2" key="1">
    <citation type="journal article" date="2019" name="Int. J. Syst. Evol. Microbiol.">
        <title>The Global Catalogue of Microorganisms (GCM) 10K type strain sequencing project: providing services to taxonomists for standard genome sequencing and annotation.</title>
        <authorList>
            <consortium name="The Broad Institute Genomics Platform"/>
            <consortium name="The Broad Institute Genome Sequencing Center for Infectious Disease"/>
            <person name="Wu L."/>
            <person name="Ma J."/>
        </authorList>
    </citation>
    <scope>NUCLEOTIDE SEQUENCE [LARGE SCALE GENOMIC DNA]</scope>
    <source>
        <strain evidence="2">CGMCC 1.16306</strain>
    </source>
</reference>
<organism evidence="1 2">
    <name type="scientific">Camelliibacillus cellulosilyticus</name>
    <dbReference type="NCBI Taxonomy" id="2174486"/>
    <lineage>
        <taxon>Bacteria</taxon>
        <taxon>Bacillati</taxon>
        <taxon>Bacillota</taxon>
        <taxon>Bacilli</taxon>
        <taxon>Bacillales</taxon>
        <taxon>Sporolactobacillaceae</taxon>
        <taxon>Camelliibacillus</taxon>
    </lineage>
</organism>
<keyword evidence="2" id="KW-1185">Reference proteome</keyword>
<evidence type="ECO:0000313" key="1">
    <source>
        <dbReference type="EMBL" id="MFC4618661.1"/>
    </source>
</evidence>
<dbReference type="RefSeq" id="WP_376845702.1">
    <property type="nucleotide sequence ID" value="NZ_JBHSFW010000002.1"/>
</dbReference>
<accession>A0ABV9GP07</accession>
<protein>
    <submittedName>
        <fullName evidence="1">Uncharacterized protein</fullName>
    </submittedName>
</protein>
<dbReference type="EMBL" id="JBHSFW010000002">
    <property type="protein sequence ID" value="MFC4618661.1"/>
    <property type="molecule type" value="Genomic_DNA"/>
</dbReference>
<evidence type="ECO:0000313" key="2">
    <source>
        <dbReference type="Proteomes" id="UP001596022"/>
    </source>
</evidence>
<sequence length="267" mass="29928">MNKESWTRYFTEFAGAKDKKVSSIEIDFVVENAEQGSVHVTDFQLQDGEHVTATIPNTSEWFKAKYGTLDENVTAVGGDVYLGDQPRVFENVQNRFYNIVGRGHEVIVVPNVFESNFNEPTVTTAVDLTLYAKNEFDLLRISSNYGGFKTGYGEMVYEDEPDHPLNKRYTREFIFDIPGGPGSEIKLLGTQCVATVDGKPANLASRVISVGGGKLPIRRQMFMGMAYGSNRIRIEFYKLVDGVMRDTGIGFWGIAELFHWEEGGAKF</sequence>
<dbReference type="Proteomes" id="UP001596022">
    <property type="component" value="Unassembled WGS sequence"/>
</dbReference>
<comment type="caution">
    <text evidence="1">The sequence shown here is derived from an EMBL/GenBank/DDBJ whole genome shotgun (WGS) entry which is preliminary data.</text>
</comment>